<reference evidence="2" key="1">
    <citation type="journal article" date="2023" name="Int. J. Syst. Evol. Microbiol.">
        <title>Collibacillus ludicampi gen. nov., sp. nov., a new soil bacterium of the family Alicyclobacillaceae.</title>
        <authorList>
            <person name="Jojima T."/>
            <person name="Ioku Y."/>
            <person name="Fukuta Y."/>
            <person name="Shirasaka N."/>
            <person name="Matsumura Y."/>
            <person name="Mori M."/>
        </authorList>
    </citation>
    <scope>NUCLEOTIDE SEQUENCE</scope>
    <source>
        <strain evidence="2">TP075</strain>
    </source>
</reference>
<dbReference type="RefSeq" id="WP_282199096.1">
    <property type="nucleotide sequence ID" value="NZ_BOQE01000001.1"/>
</dbReference>
<proteinExistence type="predicted"/>
<sequence>MRASVSKYKHGLPRFGAAGQTYVSECTVRKLTDEERERLDKLLGPPKKPLTKSKIKESTKPVAPQFVDENKLELPDTVYVAQFENRRTQVYHLYQDCGSGKSAEPRELREAKGIGLRLCAFCKIRYARERREGAK</sequence>
<name>A0AAV4LDL4_9BACL</name>
<accession>A0AAV4LDL4</accession>
<feature type="region of interest" description="Disordered" evidence="1">
    <location>
        <begin position="42"/>
        <end position="62"/>
    </location>
</feature>
<dbReference type="EMBL" id="BOQE01000001">
    <property type="protein sequence ID" value="GIM45937.1"/>
    <property type="molecule type" value="Genomic_DNA"/>
</dbReference>
<gene>
    <name evidence="2" type="ORF">DNHGIG_14860</name>
</gene>
<keyword evidence="3" id="KW-1185">Reference proteome</keyword>
<dbReference type="Proteomes" id="UP001057291">
    <property type="component" value="Unassembled WGS sequence"/>
</dbReference>
<evidence type="ECO:0000313" key="3">
    <source>
        <dbReference type="Proteomes" id="UP001057291"/>
    </source>
</evidence>
<evidence type="ECO:0000313" key="2">
    <source>
        <dbReference type="EMBL" id="GIM45937.1"/>
    </source>
</evidence>
<organism evidence="2 3">
    <name type="scientific">Collibacillus ludicampi</name>
    <dbReference type="NCBI Taxonomy" id="2771369"/>
    <lineage>
        <taxon>Bacteria</taxon>
        <taxon>Bacillati</taxon>
        <taxon>Bacillota</taxon>
        <taxon>Bacilli</taxon>
        <taxon>Bacillales</taxon>
        <taxon>Alicyclobacillaceae</taxon>
        <taxon>Collibacillus</taxon>
    </lineage>
</organism>
<protein>
    <submittedName>
        <fullName evidence="2">Uncharacterized protein</fullName>
    </submittedName>
</protein>
<evidence type="ECO:0000256" key="1">
    <source>
        <dbReference type="SAM" id="MobiDB-lite"/>
    </source>
</evidence>
<comment type="caution">
    <text evidence="2">The sequence shown here is derived from an EMBL/GenBank/DDBJ whole genome shotgun (WGS) entry which is preliminary data.</text>
</comment>
<dbReference type="AlphaFoldDB" id="A0AAV4LDL4"/>